<accession>A0A845DV00</accession>
<protein>
    <submittedName>
        <fullName evidence="1">Uncharacterized protein</fullName>
    </submittedName>
</protein>
<organism evidence="1 2">
    <name type="scientific">Halobacillus litoralis</name>
    <dbReference type="NCBI Taxonomy" id="45668"/>
    <lineage>
        <taxon>Bacteria</taxon>
        <taxon>Bacillati</taxon>
        <taxon>Bacillota</taxon>
        <taxon>Bacilli</taxon>
        <taxon>Bacillales</taxon>
        <taxon>Bacillaceae</taxon>
        <taxon>Halobacillus</taxon>
    </lineage>
</organism>
<name>A0A845DV00_9BACI</name>
<dbReference type="AlphaFoldDB" id="A0A845DV00"/>
<dbReference type="RefSeq" id="WP_160836585.1">
    <property type="nucleotide sequence ID" value="NZ_WMET01000002.1"/>
</dbReference>
<evidence type="ECO:0000313" key="1">
    <source>
        <dbReference type="EMBL" id="MYL20142.1"/>
    </source>
</evidence>
<comment type="caution">
    <text evidence="1">The sequence shown here is derived from an EMBL/GenBank/DDBJ whole genome shotgun (WGS) entry which is preliminary data.</text>
</comment>
<proteinExistence type="predicted"/>
<sequence length="189" mass="21756">MKGKTVFTREAGWRNVKGMGMSVRFPVTDNHRSYDLSSIVEQYSQLKMKHGWEIFAQNGGVWGKQKENPAWERGFMKAVSGDESPLSYLQASNCYHHLREYTDETVHVLPQAVLDDAYACTLDLFGTWPFGKQIRSFNPLFFYDSLFHPAVVSFTFHLEGRPIIQKHIHRFAHGSYELKTLTCTWASVS</sequence>
<gene>
    <name evidence="1" type="ORF">GLW04_09615</name>
</gene>
<evidence type="ECO:0000313" key="2">
    <source>
        <dbReference type="Proteomes" id="UP000460949"/>
    </source>
</evidence>
<dbReference type="EMBL" id="WMET01000002">
    <property type="protein sequence ID" value="MYL20142.1"/>
    <property type="molecule type" value="Genomic_DNA"/>
</dbReference>
<reference evidence="1 2" key="1">
    <citation type="submission" date="2019-11" db="EMBL/GenBank/DDBJ databases">
        <title>Genome sequences of 17 halophilic strains isolated from different environments.</title>
        <authorList>
            <person name="Furrow R.E."/>
        </authorList>
    </citation>
    <scope>NUCLEOTIDE SEQUENCE [LARGE SCALE GENOMIC DNA]</scope>
    <source>
        <strain evidence="1 2">22511_23_Filter</strain>
    </source>
</reference>
<dbReference type="Proteomes" id="UP000460949">
    <property type="component" value="Unassembled WGS sequence"/>
</dbReference>